<dbReference type="SUPFAM" id="SSF56784">
    <property type="entry name" value="HAD-like"/>
    <property type="match status" value="1"/>
</dbReference>
<dbReference type="InterPro" id="IPR036412">
    <property type="entry name" value="HAD-like_sf"/>
</dbReference>
<gene>
    <name evidence="2" type="ORF">GKD88_03185</name>
    <name evidence="1" type="ORF">GKE08_04455</name>
</gene>
<dbReference type="Gene3D" id="3.30.1240.10">
    <property type="match status" value="1"/>
</dbReference>
<dbReference type="EMBL" id="WKPJ01000004">
    <property type="protein sequence ID" value="MSA88571.1"/>
    <property type="molecule type" value="Genomic_DNA"/>
</dbReference>
<dbReference type="InterPro" id="IPR023214">
    <property type="entry name" value="HAD_sf"/>
</dbReference>
<dbReference type="Gene3D" id="3.40.50.1000">
    <property type="entry name" value="HAD superfamily/HAD-like"/>
    <property type="match status" value="1"/>
</dbReference>
<dbReference type="GO" id="GO:0016791">
    <property type="term" value="F:phosphatase activity"/>
    <property type="evidence" value="ECO:0007669"/>
    <property type="project" value="TreeGrafter"/>
</dbReference>
<accession>A0A6N7S3W5</accession>
<dbReference type="PANTHER" id="PTHR10000">
    <property type="entry name" value="PHOSPHOSERINE PHOSPHATASE"/>
    <property type="match status" value="1"/>
</dbReference>
<dbReference type="InterPro" id="IPR006379">
    <property type="entry name" value="HAD-SF_hydro_IIB"/>
</dbReference>
<organism evidence="1 3">
    <name type="scientific">Holdemania massiliensis</name>
    <dbReference type="NCBI Taxonomy" id="1468449"/>
    <lineage>
        <taxon>Bacteria</taxon>
        <taxon>Bacillati</taxon>
        <taxon>Bacillota</taxon>
        <taxon>Erysipelotrichia</taxon>
        <taxon>Erysipelotrichales</taxon>
        <taxon>Erysipelotrichaceae</taxon>
        <taxon>Holdemania</taxon>
    </lineage>
</organism>
<evidence type="ECO:0000313" key="2">
    <source>
        <dbReference type="EMBL" id="MSC32118.1"/>
    </source>
</evidence>
<dbReference type="SFLD" id="SFLDS00003">
    <property type="entry name" value="Haloacid_Dehalogenase"/>
    <property type="match status" value="1"/>
</dbReference>
<dbReference type="Proteomes" id="UP000433575">
    <property type="component" value="Unassembled WGS sequence"/>
</dbReference>
<dbReference type="SFLD" id="SFLDG01140">
    <property type="entry name" value="C2.B:_Phosphomannomutase_and_P"/>
    <property type="match status" value="1"/>
</dbReference>
<evidence type="ECO:0000313" key="4">
    <source>
        <dbReference type="Proteomes" id="UP000480929"/>
    </source>
</evidence>
<keyword evidence="1" id="KW-0378">Hydrolase</keyword>
<keyword evidence="4" id="KW-1185">Reference proteome</keyword>
<protein>
    <submittedName>
        <fullName evidence="1">Cof-type HAD-IIB family hydrolase</fullName>
    </submittedName>
</protein>
<name>A0A6N7S3W5_9FIRM</name>
<dbReference type="GO" id="GO:0000287">
    <property type="term" value="F:magnesium ion binding"/>
    <property type="evidence" value="ECO:0007669"/>
    <property type="project" value="TreeGrafter"/>
</dbReference>
<dbReference type="PANTHER" id="PTHR10000:SF8">
    <property type="entry name" value="HAD SUPERFAMILY HYDROLASE-LIKE, TYPE 3"/>
    <property type="match status" value="1"/>
</dbReference>
<evidence type="ECO:0000313" key="3">
    <source>
        <dbReference type="Proteomes" id="UP000433575"/>
    </source>
</evidence>
<dbReference type="EMBL" id="WKPI01000003">
    <property type="protein sequence ID" value="MSC32118.1"/>
    <property type="molecule type" value="Genomic_DNA"/>
</dbReference>
<dbReference type="NCBIfam" id="TIGR00099">
    <property type="entry name" value="Cof-subfamily"/>
    <property type="match status" value="1"/>
</dbReference>
<dbReference type="RefSeq" id="WP_154238100.1">
    <property type="nucleotide sequence ID" value="NZ_CALJPI010000297.1"/>
</dbReference>
<comment type="caution">
    <text evidence="1">The sequence shown here is derived from an EMBL/GenBank/DDBJ whole genome shotgun (WGS) entry which is preliminary data.</text>
</comment>
<dbReference type="GO" id="GO:0005829">
    <property type="term" value="C:cytosol"/>
    <property type="evidence" value="ECO:0007669"/>
    <property type="project" value="TreeGrafter"/>
</dbReference>
<proteinExistence type="predicted"/>
<dbReference type="Pfam" id="PF08282">
    <property type="entry name" value="Hydrolase_3"/>
    <property type="match status" value="1"/>
</dbReference>
<dbReference type="InterPro" id="IPR000150">
    <property type="entry name" value="Cof"/>
</dbReference>
<dbReference type="Proteomes" id="UP000480929">
    <property type="component" value="Unassembled WGS sequence"/>
</dbReference>
<evidence type="ECO:0000313" key="1">
    <source>
        <dbReference type="EMBL" id="MSA88571.1"/>
    </source>
</evidence>
<dbReference type="AlphaFoldDB" id="A0A6N7S3W5"/>
<reference evidence="3 4" key="1">
    <citation type="journal article" date="2019" name="Nat. Med.">
        <title>A library of human gut bacterial isolates paired with longitudinal multiomics data enables mechanistic microbiome research.</title>
        <authorList>
            <person name="Poyet M."/>
            <person name="Groussin M."/>
            <person name="Gibbons S.M."/>
            <person name="Avila-Pacheco J."/>
            <person name="Jiang X."/>
            <person name="Kearney S.M."/>
            <person name="Perrotta A.R."/>
            <person name="Berdy B."/>
            <person name="Zhao S."/>
            <person name="Lieberman T.D."/>
            <person name="Swanson P.K."/>
            <person name="Smith M."/>
            <person name="Roesemann S."/>
            <person name="Alexander J.E."/>
            <person name="Rich S.A."/>
            <person name="Livny J."/>
            <person name="Vlamakis H."/>
            <person name="Clish C."/>
            <person name="Bullock K."/>
            <person name="Deik A."/>
            <person name="Scott J."/>
            <person name="Pierce K.A."/>
            <person name="Xavier R.J."/>
            <person name="Alm E.J."/>
        </authorList>
    </citation>
    <scope>NUCLEOTIDE SEQUENCE [LARGE SCALE GENOMIC DNA]</scope>
    <source>
        <strain evidence="1 3">BIOML-A4</strain>
        <strain evidence="2 4">BIOML-A5</strain>
    </source>
</reference>
<dbReference type="OrthoDB" id="9814970at2"/>
<sequence length="269" mass="29967">MIKLIVCDVDGTLLDEAKHLDRKIISTIAGLRRKGIRFTVATGRNEAIVGSYIDQFGIDVPYATDNGANIWCRHQLLKSNSVEKAYTGQIIQTLIKAQIPFTFFDSSGGYSFGSSKKLQEIRKLFRSQLVMHRLSPSADYSDVDFYKLTLDSAGFPEMESLVRKVTALCPKIAFNRSEDTLYTITAEGTSKGQALSLIAQQLNVHRHEVMSIGDNFNDISMFEQSGIGVAMEHSDEWVKQQADEVAPTHQSGGVNAYLIGKFFNSRIKE</sequence>
<dbReference type="NCBIfam" id="TIGR01484">
    <property type="entry name" value="HAD-SF-IIB"/>
    <property type="match status" value="1"/>
</dbReference>